<dbReference type="RefSeq" id="WP_202658926.1">
    <property type="nucleotide sequence ID" value="NZ_JAESVP010000003.1"/>
</dbReference>
<accession>A0A8J7MSV0</accession>
<dbReference type="AlphaFoldDB" id="A0A8J7MSV0"/>
<sequence>MATPANPNTLYLSVDQVAERLGVSTDSIWRWKRAGAFPLAVKVGPGCTRWRLSDIEAYESNLQACFTFDASHLLAA</sequence>
<proteinExistence type="predicted"/>
<organism evidence="2 3">
    <name type="scientific">Fuscibacter oryzae</name>
    <dbReference type="NCBI Taxonomy" id="2803939"/>
    <lineage>
        <taxon>Bacteria</taxon>
        <taxon>Pseudomonadati</taxon>
        <taxon>Pseudomonadota</taxon>
        <taxon>Alphaproteobacteria</taxon>
        <taxon>Rhodobacterales</taxon>
        <taxon>Paracoccaceae</taxon>
        <taxon>Fuscibacter</taxon>
    </lineage>
</organism>
<protein>
    <submittedName>
        <fullName evidence="2">Helix-turn-helix domain-containing protein</fullName>
    </submittedName>
</protein>
<dbReference type="SUPFAM" id="SSF46955">
    <property type="entry name" value="Putative DNA-binding domain"/>
    <property type="match status" value="1"/>
</dbReference>
<keyword evidence="3" id="KW-1185">Reference proteome</keyword>
<dbReference type="InterPro" id="IPR041657">
    <property type="entry name" value="HTH_17"/>
</dbReference>
<evidence type="ECO:0000259" key="1">
    <source>
        <dbReference type="Pfam" id="PF12728"/>
    </source>
</evidence>
<dbReference type="InterPro" id="IPR009061">
    <property type="entry name" value="DNA-bd_dom_put_sf"/>
</dbReference>
<comment type="caution">
    <text evidence="2">The sequence shown here is derived from an EMBL/GenBank/DDBJ whole genome shotgun (WGS) entry which is preliminary data.</text>
</comment>
<dbReference type="EMBL" id="JAESVP010000003">
    <property type="protein sequence ID" value="MBL4927788.1"/>
    <property type="molecule type" value="Genomic_DNA"/>
</dbReference>
<dbReference type="Pfam" id="PF12728">
    <property type="entry name" value="HTH_17"/>
    <property type="match status" value="1"/>
</dbReference>
<gene>
    <name evidence="2" type="ORF">JI744_06690</name>
</gene>
<evidence type="ECO:0000313" key="3">
    <source>
        <dbReference type="Proteomes" id="UP000619033"/>
    </source>
</evidence>
<evidence type="ECO:0000313" key="2">
    <source>
        <dbReference type="EMBL" id="MBL4927788.1"/>
    </source>
</evidence>
<dbReference type="Proteomes" id="UP000619033">
    <property type="component" value="Unassembled WGS sequence"/>
</dbReference>
<reference evidence="2" key="1">
    <citation type="submission" date="2021-01" db="EMBL/GenBank/DDBJ databases">
        <title>Genome seq and assembly of Tabrizicola sp. KVB23.</title>
        <authorList>
            <person name="Chhetri G."/>
        </authorList>
    </citation>
    <scope>NUCLEOTIDE SEQUENCE</scope>
    <source>
        <strain evidence="2">KVB23</strain>
    </source>
</reference>
<feature type="domain" description="Helix-turn-helix" evidence="1">
    <location>
        <begin position="11"/>
        <end position="58"/>
    </location>
</feature>
<name>A0A8J7MSV0_9RHOB</name>
<dbReference type="Gene3D" id="1.10.238.160">
    <property type="match status" value="1"/>
</dbReference>